<reference evidence="3" key="1">
    <citation type="submission" date="2013-09" db="EMBL/GenBank/DDBJ databases">
        <title>Corchorus olitorius genome sequencing.</title>
        <authorList>
            <person name="Alam M."/>
            <person name="Haque M.S."/>
            <person name="Islam M.S."/>
            <person name="Emdad E.M."/>
            <person name="Islam M.M."/>
            <person name="Ahmed B."/>
            <person name="Halim A."/>
            <person name="Hossen Q.M.M."/>
            <person name="Hossain M.Z."/>
            <person name="Ahmed R."/>
            <person name="Khan M.M."/>
            <person name="Islam R."/>
            <person name="Rashid M.M."/>
            <person name="Khan S.A."/>
            <person name="Rahman M.S."/>
            <person name="Alam M."/>
            <person name="Yahiya A.S."/>
            <person name="Khan M.S."/>
            <person name="Azam M.S."/>
            <person name="Haque T."/>
            <person name="Lashkar M.Z.H."/>
            <person name="Akhand A.I."/>
            <person name="Morshed G."/>
            <person name="Roy S."/>
            <person name="Uddin K.S."/>
            <person name="Rabeya T."/>
            <person name="Hossain A.S."/>
            <person name="Chowdhury A."/>
            <person name="Snigdha A.R."/>
            <person name="Mortoza M.S."/>
            <person name="Matin S.A."/>
            <person name="Hoque S.M.E."/>
            <person name="Islam M.K."/>
            <person name="Roy D.K."/>
            <person name="Haider R."/>
            <person name="Moosa M.M."/>
            <person name="Elias S.M."/>
            <person name="Hasan A.M."/>
            <person name="Jahan S."/>
            <person name="Shafiuddin M."/>
            <person name="Mahmood N."/>
            <person name="Shommy N.S."/>
        </authorList>
    </citation>
    <scope>NUCLEOTIDE SEQUENCE [LARGE SCALE GENOMIC DNA]</scope>
    <source>
        <strain evidence="3">cv. O-4</strain>
    </source>
</reference>
<evidence type="ECO:0000313" key="3">
    <source>
        <dbReference type="Proteomes" id="UP000187203"/>
    </source>
</evidence>
<name>A0A1R3L390_9ROSI</name>
<evidence type="ECO:0000313" key="2">
    <source>
        <dbReference type="EMBL" id="OMP13814.1"/>
    </source>
</evidence>
<feature type="region of interest" description="Disordered" evidence="1">
    <location>
        <begin position="27"/>
        <end position="75"/>
    </location>
</feature>
<organism evidence="2 3">
    <name type="scientific">Corchorus olitorius</name>
    <dbReference type="NCBI Taxonomy" id="93759"/>
    <lineage>
        <taxon>Eukaryota</taxon>
        <taxon>Viridiplantae</taxon>
        <taxon>Streptophyta</taxon>
        <taxon>Embryophyta</taxon>
        <taxon>Tracheophyta</taxon>
        <taxon>Spermatophyta</taxon>
        <taxon>Magnoliopsida</taxon>
        <taxon>eudicotyledons</taxon>
        <taxon>Gunneridae</taxon>
        <taxon>Pentapetalae</taxon>
        <taxon>rosids</taxon>
        <taxon>malvids</taxon>
        <taxon>Malvales</taxon>
        <taxon>Malvaceae</taxon>
        <taxon>Grewioideae</taxon>
        <taxon>Apeibeae</taxon>
        <taxon>Corchorus</taxon>
    </lineage>
</organism>
<dbReference type="EMBL" id="AWUE01003180">
    <property type="protein sequence ID" value="OMP13814.1"/>
    <property type="molecule type" value="Genomic_DNA"/>
</dbReference>
<keyword evidence="3" id="KW-1185">Reference proteome</keyword>
<proteinExistence type="predicted"/>
<comment type="caution">
    <text evidence="2">The sequence shown here is derived from an EMBL/GenBank/DDBJ whole genome shotgun (WGS) entry which is preliminary data.</text>
</comment>
<dbReference type="Proteomes" id="UP000187203">
    <property type="component" value="Unassembled WGS sequence"/>
</dbReference>
<gene>
    <name evidence="2" type="ORF">COLO4_00894</name>
</gene>
<dbReference type="AlphaFoldDB" id="A0A1R3L390"/>
<feature type="compositionally biased region" description="Low complexity" evidence="1">
    <location>
        <begin position="36"/>
        <end position="45"/>
    </location>
</feature>
<feature type="compositionally biased region" description="Basic and acidic residues" evidence="1">
    <location>
        <begin position="46"/>
        <end position="59"/>
    </location>
</feature>
<sequence>MEIALPVCGHARAVPAGSGCIAHAEERSAVPRRPRAAAAPGLPAHPENRGRIQTPRDHVGPQIGSIRLSASRGER</sequence>
<evidence type="ECO:0000256" key="1">
    <source>
        <dbReference type="SAM" id="MobiDB-lite"/>
    </source>
</evidence>
<accession>A0A1R3L390</accession>
<protein>
    <submittedName>
        <fullName evidence="2">Uncharacterized protein</fullName>
    </submittedName>
</protein>